<reference evidence="1" key="1">
    <citation type="submission" date="2023-07" db="EMBL/GenBank/DDBJ databases">
        <authorList>
            <consortium name="AG Swart"/>
            <person name="Singh M."/>
            <person name="Singh A."/>
            <person name="Seah K."/>
            <person name="Emmerich C."/>
        </authorList>
    </citation>
    <scope>NUCLEOTIDE SEQUENCE</scope>
    <source>
        <strain evidence="1">DP1</strain>
    </source>
</reference>
<comment type="caution">
    <text evidence="1">The sequence shown here is derived from an EMBL/GenBank/DDBJ whole genome shotgun (WGS) entry which is preliminary data.</text>
</comment>
<gene>
    <name evidence="1" type="ORF">ECRASSUSDP1_LOCUS21921</name>
</gene>
<dbReference type="AlphaFoldDB" id="A0AAD1XWB0"/>
<organism evidence="1 2">
    <name type="scientific">Euplotes crassus</name>
    <dbReference type="NCBI Taxonomy" id="5936"/>
    <lineage>
        <taxon>Eukaryota</taxon>
        <taxon>Sar</taxon>
        <taxon>Alveolata</taxon>
        <taxon>Ciliophora</taxon>
        <taxon>Intramacronucleata</taxon>
        <taxon>Spirotrichea</taxon>
        <taxon>Hypotrichia</taxon>
        <taxon>Euplotida</taxon>
        <taxon>Euplotidae</taxon>
        <taxon>Moneuplotes</taxon>
    </lineage>
</organism>
<dbReference type="Proteomes" id="UP001295684">
    <property type="component" value="Unassembled WGS sequence"/>
</dbReference>
<accession>A0AAD1XWB0</accession>
<protein>
    <submittedName>
        <fullName evidence="1">Uncharacterized protein</fullName>
    </submittedName>
</protein>
<dbReference type="EMBL" id="CAMPGE010022449">
    <property type="protein sequence ID" value="CAI2380486.1"/>
    <property type="molecule type" value="Genomic_DNA"/>
</dbReference>
<keyword evidence="2" id="KW-1185">Reference proteome</keyword>
<name>A0AAD1XWB0_EUPCR</name>
<proteinExistence type="predicted"/>
<evidence type="ECO:0000313" key="1">
    <source>
        <dbReference type="EMBL" id="CAI2380486.1"/>
    </source>
</evidence>
<sequence>MESHDPHVPQNFFDDTYLLPSFYTPENKELFADIHNSIRRNLLSSTFIYFKHTEFKRLKEDDDFFEFRKFKNQKKHSSIAIMVNLCNLEETIDCLIPRLGFLIEMEQMILNT</sequence>
<evidence type="ECO:0000313" key="2">
    <source>
        <dbReference type="Proteomes" id="UP001295684"/>
    </source>
</evidence>